<dbReference type="EMBL" id="JANEYF010004168">
    <property type="protein sequence ID" value="KAJ8932022.1"/>
    <property type="molecule type" value="Genomic_DNA"/>
</dbReference>
<dbReference type="PANTHER" id="PTHR35385:SF2">
    <property type="entry name" value="PROTEIN B, PUTATIVE-RELATED"/>
    <property type="match status" value="1"/>
</dbReference>
<dbReference type="PANTHER" id="PTHR35385">
    <property type="entry name" value="PROTEIN B, PUTATIVE-RELATED-RELATED"/>
    <property type="match status" value="1"/>
</dbReference>
<evidence type="ECO:0000313" key="1">
    <source>
        <dbReference type="EMBL" id="KAJ8932022.1"/>
    </source>
</evidence>
<reference evidence="1" key="1">
    <citation type="journal article" date="2023" name="Insect Mol. Biol.">
        <title>Genome sequencing provides insights into the evolution of gene families encoding plant cell wall-degrading enzymes in longhorned beetles.</title>
        <authorList>
            <person name="Shin N.R."/>
            <person name="Okamura Y."/>
            <person name="Kirsch R."/>
            <person name="Pauchet Y."/>
        </authorList>
    </citation>
    <scope>NUCLEOTIDE SEQUENCE</scope>
    <source>
        <strain evidence="1">RBIC_L_NR</strain>
    </source>
</reference>
<protein>
    <submittedName>
        <fullName evidence="1">Uncharacterized protein</fullName>
    </submittedName>
</protein>
<evidence type="ECO:0000313" key="2">
    <source>
        <dbReference type="Proteomes" id="UP001162156"/>
    </source>
</evidence>
<gene>
    <name evidence="1" type="ORF">NQ314_015016</name>
</gene>
<name>A0AAV8X0H0_9CUCU</name>
<keyword evidence="2" id="KW-1185">Reference proteome</keyword>
<dbReference type="Proteomes" id="UP001162156">
    <property type="component" value="Unassembled WGS sequence"/>
</dbReference>
<sequence length="106" mass="12639">MEMWKRNSEWCHCFRTGMTTRSHNTNNIVEVSIRIFKDIVLKRCKAFNSVSLVDFITYSMEQFYQQKLISSANSRRITLQIYFKKFANKCTKLTATKVNDFEYTVN</sequence>
<comment type="caution">
    <text evidence="1">The sequence shown here is derived from an EMBL/GenBank/DDBJ whole genome shotgun (WGS) entry which is preliminary data.</text>
</comment>
<dbReference type="AlphaFoldDB" id="A0AAV8X0H0"/>
<organism evidence="1 2">
    <name type="scientific">Rhamnusium bicolor</name>
    <dbReference type="NCBI Taxonomy" id="1586634"/>
    <lineage>
        <taxon>Eukaryota</taxon>
        <taxon>Metazoa</taxon>
        <taxon>Ecdysozoa</taxon>
        <taxon>Arthropoda</taxon>
        <taxon>Hexapoda</taxon>
        <taxon>Insecta</taxon>
        <taxon>Pterygota</taxon>
        <taxon>Neoptera</taxon>
        <taxon>Endopterygota</taxon>
        <taxon>Coleoptera</taxon>
        <taxon>Polyphaga</taxon>
        <taxon>Cucujiformia</taxon>
        <taxon>Chrysomeloidea</taxon>
        <taxon>Cerambycidae</taxon>
        <taxon>Lepturinae</taxon>
        <taxon>Rhagiini</taxon>
        <taxon>Rhamnusium</taxon>
    </lineage>
</organism>
<accession>A0AAV8X0H0</accession>
<proteinExistence type="predicted"/>